<dbReference type="InterPro" id="IPR003593">
    <property type="entry name" value="AAA+_ATPase"/>
</dbReference>
<proteinExistence type="predicted"/>
<feature type="transmembrane region" description="Helical" evidence="7">
    <location>
        <begin position="178"/>
        <end position="197"/>
    </location>
</feature>
<reference evidence="11" key="1">
    <citation type="submission" date="2016-10" db="EMBL/GenBank/DDBJ databases">
        <authorList>
            <person name="Varghese N."/>
            <person name="Submissions S."/>
        </authorList>
    </citation>
    <scope>NUCLEOTIDE SEQUENCE [LARGE SCALE GENOMIC DNA]</scope>
    <source>
        <strain evidence="11">NRRL B-59562</strain>
    </source>
</reference>
<accession>A0A1H2W480</accession>
<evidence type="ECO:0000256" key="2">
    <source>
        <dbReference type="ARBA" id="ARBA00022692"/>
    </source>
</evidence>
<dbReference type="InterPro" id="IPR017871">
    <property type="entry name" value="ABC_transporter-like_CS"/>
</dbReference>
<dbReference type="AlphaFoldDB" id="A0A1H2W480"/>
<evidence type="ECO:0000313" key="11">
    <source>
        <dbReference type="Proteomes" id="UP000243778"/>
    </source>
</evidence>
<evidence type="ECO:0000259" key="8">
    <source>
        <dbReference type="PROSITE" id="PS50893"/>
    </source>
</evidence>
<dbReference type="Gene3D" id="3.40.50.300">
    <property type="entry name" value="P-loop containing nucleotide triphosphate hydrolases"/>
    <property type="match status" value="1"/>
</dbReference>
<dbReference type="OrthoDB" id="9806127at2"/>
<feature type="transmembrane region" description="Helical" evidence="7">
    <location>
        <begin position="270"/>
        <end position="290"/>
    </location>
</feature>
<dbReference type="InterPro" id="IPR011527">
    <property type="entry name" value="ABC1_TM_dom"/>
</dbReference>
<dbReference type="GO" id="GO:0016887">
    <property type="term" value="F:ATP hydrolysis activity"/>
    <property type="evidence" value="ECO:0007669"/>
    <property type="project" value="InterPro"/>
</dbReference>
<keyword evidence="6 7" id="KW-0472">Membrane</keyword>
<protein>
    <submittedName>
        <fullName evidence="10">ABC-type bacteriocin/lantibiotic exporter, contains an N-terminal double-glycine peptidase domain</fullName>
    </submittedName>
</protein>
<dbReference type="SUPFAM" id="SSF52540">
    <property type="entry name" value="P-loop containing nucleoside triphosphate hydrolases"/>
    <property type="match status" value="1"/>
</dbReference>
<gene>
    <name evidence="10" type="ORF">SAMN05216287_1418</name>
</gene>
<dbReference type="PROSITE" id="PS50893">
    <property type="entry name" value="ABC_TRANSPORTER_2"/>
    <property type="match status" value="1"/>
</dbReference>
<evidence type="ECO:0000256" key="5">
    <source>
        <dbReference type="ARBA" id="ARBA00022989"/>
    </source>
</evidence>
<keyword evidence="11" id="KW-1185">Reference proteome</keyword>
<dbReference type="SUPFAM" id="SSF90123">
    <property type="entry name" value="ABC transporter transmembrane region"/>
    <property type="match status" value="1"/>
</dbReference>
<dbReference type="InterPro" id="IPR003439">
    <property type="entry name" value="ABC_transporter-like_ATP-bd"/>
</dbReference>
<keyword evidence="5 7" id="KW-1133">Transmembrane helix</keyword>
<dbReference type="InterPro" id="IPR039421">
    <property type="entry name" value="Type_1_exporter"/>
</dbReference>
<evidence type="ECO:0000256" key="3">
    <source>
        <dbReference type="ARBA" id="ARBA00022741"/>
    </source>
</evidence>
<evidence type="ECO:0000256" key="4">
    <source>
        <dbReference type="ARBA" id="ARBA00022840"/>
    </source>
</evidence>
<dbReference type="SMART" id="SM00382">
    <property type="entry name" value="AAA"/>
    <property type="match status" value="1"/>
</dbReference>
<dbReference type="PANTHER" id="PTHR24221">
    <property type="entry name" value="ATP-BINDING CASSETTE SUB-FAMILY B"/>
    <property type="match status" value="1"/>
</dbReference>
<dbReference type="STRING" id="1007099.SAMN05216287_1418"/>
<dbReference type="CDD" id="cd03228">
    <property type="entry name" value="ABCC_MRP_Like"/>
    <property type="match status" value="1"/>
</dbReference>
<keyword evidence="3" id="KW-0547">Nucleotide-binding</keyword>
<keyword evidence="2 7" id="KW-0812">Transmembrane</keyword>
<dbReference type="EMBL" id="FNNU01000002">
    <property type="protein sequence ID" value="SDW74879.1"/>
    <property type="molecule type" value="Genomic_DNA"/>
</dbReference>
<dbReference type="PROSITE" id="PS00211">
    <property type="entry name" value="ABC_TRANSPORTER_1"/>
    <property type="match status" value="1"/>
</dbReference>
<dbReference type="PANTHER" id="PTHR24221:SF654">
    <property type="entry name" value="ATP-BINDING CASSETTE SUB-FAMILY B MEMBER 6"/>
    <property type="match status" value="1"/>
</dbReference>
<evidence type="ECO:0000256" key="1">
    <source>
        <dbReference type="ARBA" id="ARBA00004651"/>
    </source>
</evidence>
<dbReference type="RefSeq" id="WP_090225874.1">
    <property type="nucleotide sequence ID" value="NZ_FNNU01000002.1"/>
</dbReference>
<feature type="domain" description="ABC transmembrane type-1" evidence="9">
    <location>
        <begin position="35"/>
        <end position="318"/>
    </location>
</feature>
<dbReference type="GO" id="GO:0005524">
    <property type="term" value="F:ATP binding"/>
    <property type="evidence" value="ECO:0007669"/>
    <property type="project" value="UniProtKB-KW"/>
</dbReference>
<keyword evidence="4" id="KW-0067">ATP-binding</keyword>
<comment type="subcellular location">
    <subcellularLocation>
        <location evidence="1">Cell membrane</location>
        <topology evidence="1">Multi-pass membrane protein</topology>
    </subcellularLocation>
</comment>
<dbReference type="Gene3D" id="1.20.1560.10">
    <property type="entry name" value="ABC transporter type 1, transmembrane domain"/>
    <property type="match status" value="1"/>
</dbReference>
<dbReference type="InterPro" id="IPR027417">
    <property type="entry name" value="P-loop_NTPase"/>
</dbReference>
<organism evidence="10 11">
    <name type="scientific">Pseudomonas kuykendallii</name>
    <dbReference type="NCBI Taxonomy" id="1007099"/>
    <lineage>
        <taxon>Bacteria</taxon>
        <taxon>Pseudomonadati</taxon>
        <taxon>Pseudomonadota</taxon>
        <taxon>Gammaproteobacteria</taxon>
        <taxon>Pseudomonadales</taxon>
        <taxon>Pseudomonadaceae</taxon>
        <taxon>Pseudomonas</taxon>
    </lineage>
</organism>
<dbReference type="Pfam" id="PF00005">
    <property type="entry name" value="ABC_tran"/>
    <property type="match status" value="1"/>
</dbReference>
<dbReference type="PROSITE" id="PS50929">
    <property type="entry name" value="ABC_TM1F"/>
    <property type="match status" value="1"/>
</dbReference>
<name>A0A1H2W480_9PSED</name>
<evidence type="ECO:0000313" key="10">
    <source>
        <dbReference type="EMBL" id="SDW74879.1"/>
    </source>
</evidence>
<sequence>MTARQDFDDNWGKLRQFGAALSRFLSPAHKRQLYWVSIWACGLSALEMLVAATVIPYVACLNEQCPVLIESTLQRLGWSVIPTLSLGLFLLICVKLMVQAGLAWRGARFNQQVQRYTVSRLLEGYLHLDWMGFRSESRTHYFRRCAATAVDAAYVSQQCVTMISSSLMLVFLSALMLWQYPLASVLLALGFLLLNTLTHRLLSRGQKQASHAREAALQRWNTSMAEAFASFREIRVYHLEPFFLRHIDHSLKALAAANVRLTVFPTLPRLVLDFAVLGILLLVVSLWMLMGRPLNLLLPQLIFYAVVARALLPAMMSVLGTRTALFGAVYNIELVLGELERAAAGYTQRVGITAQAADTPTFTLERVTFRHGPQLPTVLDEATLHIAHPSWVAIVGPSGTGKSTLMELLCGIHQPQSGNVRHAWPEGSSPTIAYIPQHVALLDDSIEQNVVFGFDDGDGERVDTALRQAGLEEVVARLAGGRHAAAGADGARLSGGERQRLALARALYRRPDLLLLDEATSGLDEASETRLLSRLRSDCPAMSVVYITHRSSNLRFADRTVRLQNGVLEDLAVNAE</sequence>
<feature type="transmembrane region" description="Helical" evidence="7">
    <location>
        <begin position="296"/>
        <end position="312"/>
    </location>
</feature>
<evidence type="ECO:0000256" key="6">
    <source>
        <dbReference type="ARBA" id="ARBA00023136"/>
    </source>
</evidence>
<dbReference type="GO" id="GO:0005886">
    <property type="term" value="C:plasma membrane"/>
    <property type="evidence" value="ECO:0007669"/>
    <property type="project" value="UniProtKB-SubCell"/>
</dbReference>
<dbReference type="Proteomes" id="UP000243778">
    <property type="component" value="Unassembled WGS sequence"/>
</dbReference>
<dbReference type="GO" id="GO:0140359">
    <property type="term" value="F:ABC-type transporter activity"/>
    <property type="evidence" value="ECO:0007669"/>
    <property type="project" value="InterPro"/>
</dbReference>
<feature type="transmembrane region" description="Helical" evidence="7">
    <location>
        <begin position="78"/>
        <end position="98"/>
    </location>
</feature>
<dbReference type="InterPro" id="IPR036640">
    <property type="entry name" value="ABC1_TM_sf"/>
</dbReference>
<evidence type="ECO:0000259" key="9">
    <source>
        <dbReference type="PROSITE" id="PS50929"/>
    </source>
</evidence>
<evidence type="ECO:0000256" key="7">
    <source>
        <dbReference type="SAM" id="Phobius"/>
    </source>
</evidence>
<feature type="domain" description="ABC transporter" evidence="8">
    <location>
        <begin position="362"/>
        <end position="575"/>
    </location>
</feature>
<feature type="transmembrane region" description="Helical" evidence="7">
    <location>
        <begin position="33"/>
        <end position="58"/>
    </location>
</feature>